<organism evidence="1 2">
    <name type="scientific">Ceratodon purpureus</name>
    <name type="common">Fire moss</name>
    <name type="synonym">Dicranum purpureum</name>
    <dbReference type="NCBI Taxonomy" id="3225"/>
    <lineage>
        <taxon>Eukaryota</taxon>
        <taxon>Viridiplantae</taxon>
        <taxon>Streptophyta</taxon>
        <taxon>Embryophyta</taxon>
        <taxon>Bryophyta</taxon>
        <taxon>Bryophytina</taxon>
        <taxon>Bryopsida</taxon>
        <taxon>Dicranidae</taxon>
        <taxon>Pseudoditrichales</taxon>
        <taxon>Ditrichaceae</taxon>
        <taxon>Ceratodon</taxon>
    </lineage>
</organism>
<protein>
    <submittedName>
        <fullName evidence="1">Uncharacterized protein</fullName>
    </submittedName>
</protein>
<dbReference type="Proteomes" id="UP000822688">
    <property type="component" value="Chromosome 10"/>
</dbReference>
<dbReference type="EMBL" id="CM026431">
    <property type="protein sequence ID" value="KAG0558900.1"/>
    <property type="molecule type" value="Genomic_DNA"/>
</dbReference>
<dbReference type="AlphaFoldDB" id="A0A8T0GIT1"/>
<evidence type="ECO:0000313" key="1">
    <source>
        <dbReference type="EMBL" id="KAG0558900.1"/>
    </source>
</evidence>
<reference evidence="1" key="1">
    <citation type="submission" date="2020-06" db="EMBL/GenBank/DDBJ databases">
        <title>WGS assembly of Ceratodon purpureus strain R40.</title>
        <authorList>
            <person name="Carey S.B."/>
            <person name="Jenkins J."/>
            <person name="Shu S."/>
            <person name="Lovell J.T."/>
            <person name="Sreedasyam A."/>
            <person name="Maumus F."/>
            <person name="Tiley G.P."/>
            <person name="Fernandez-Pozo N."/>
            <person name="Barry K."/>
            <person name="Chen C."/>
            <person name="Wang M."/>
            <person name="Lipzen A."/>
            <person name="Daum C."/>
            <person name="Saski C.A."/>
            <person name="Payton A.C."/>
            <person name="Mcbreen J.C."/>
            <person name="Conrad R.E."/>
            <person name="Kollar L.M."/>
            <person name="Olsson S."/>
            <person name="Huttunen S."/>
            <person name="Landis J.B."/>
            <person name="Wickett N.J."/>
            <person name="Johnson M.G."/>
            <person name="Rensing S.A."/>
            <person name="Grimwood J."/>
            <person name="Schmutz J."/>
            <person name="Mcdaniel S.F."/>
        </authorList>
    </citation>
    <scope>NUCLEOTIDE SEQUENCE</scope>
    <source>
        <strain evidence="1">R40</strain>
    </source>
</reference>
<accession>A0A8T0GIT1</accession>
<comment type="caution">
    <text evidence="1">The sequence shown here is derived from an EMBL/GenBank/DDBJ whole genome shotgun (WGS) entry which is preliminary data.</text>
</comment>
<proteinExistence type="predicted"/>
<name>A0A8T0GIT1_CERPU</name>
<gene>
    <name evidence="1" type="ORF">KC19_10G063200</name>
</gene>
<sequence>MVPNVPPQLHTELKSELLVKQTPGFTAKNSREGITNGDCEITEAGISTTRHRSDPHQTDAQQACIHVSIDL</sequence>
<evidence type="ECO:0000313" key="2">
    <source>
        <dbReference type="Proteomes" id="UP000822688"/>
    </source>
</evidence>
<keyword evidence="2" id="KW-1185">Reference proteome</keyword>